<proteinExistence type="predicted"/>
<protein>
    <submittedName>
        <fullName evidence="1">Uncharacterized protein</fullName>
    </submittedName>
</protein>
<evidence type="ECO:0000313" key="1">
    <source>
        <dbReference type="EMBL" id="KAJ2973327.1"/>
    </source>
</evidence>
<gene>
    <name evidence="1" type="ORF">NQ176_g6677</name>
</gene>
<comment type="caution">
    <text evidence="1">The sequence shown here is derived from an EMBL/GenBank/DDBJ whole genome shotgun (WGS) entry which is preliminary data.</text>
</comment>
<organism evidence="1 2">
    <name type="scientific">Zarea fungicola</name>
    <dbReference type="NCBI Taxonomy" id="93591"/>
    <lineage>
        <taxon>Eukaryota</taxon>
        <taxon>Fungi</taxon>
        <taxon>Dikarya</taxon>
        <taxon>Ascomycota</taxon>
        <taxon>Pezizomycotina</taxon>
        <taxon>Sordariomycetes</taxon>
        <taxon>Hypocreomycetidae</taxon>
        <taxon>Hypocreales</taxon>
        <taxon>Cordycipitaceae</taxon>
        <taxon>Zarea</taxon>
    </lineage>
</organism>
<name>A0ACC1N237_9HYPO</name>
<keyword evidence="2" id="KW-1185">Reference proteome</keyword>
<sequence>MGNGVSIPTDLSRTPKIINASYPRTGTLSIAQACEILLDGPACHGGAQMLYREDAYPKKVVELFDKRHDKARVMKLLRELTQGFVVLSDYPFMCFIPELCELYPDAQVVYHRRDPVKWWNSMDKVNSMALTRFLSVLFWPVPGWRWALPSHEGLRAAERERWNPVPGPLPNKDSLERHQEWVVKNVPKERMHFISLRDGWAPFAKILNCDIPDTPFPRVNDMDGAEKIFGRMVKTSLQVWALYLLGFGSAFYVWRSL</sequence>
<reference evidence="1" key="1">
    <citation type="submission" date="2022-08" db="EMBL/GenBank/DDBJ databases">
        <title>Genome Sequence of Lecanicillium fungicola.</title>
        <authorList>
            <person name="Buettner E."/>
        </authorList>
    </citation>
    <scope>NUCLEOTIDE SEQUENCE</scope>
    <source>
        <strain evidence="1">Babe33</strain>
    </source>
</reference>
<dbReference type="EMBL" id="JANJQO010000991">
    <property type="protein sequence ID" value="KAJ2973327.1"/>
    <property type="molecule type" value="Genomic_DNA"/>
</dbReference>
<dbReference type="Proteomes" id="UP001143910">
    <property type="component" value="Unassembled WGS sequence"/>
</dbReference>
<accession>A0ACC1N237</accession>
<evidence type="ECO:0000313" key="2">
    <source>
        <dbReference type="Proteomes" id="UP001143910"/>
    </source>
</evidence>